<proteinExistence type="predicted"/>
<comment type="caution">
    <text evidence="1">The sequence shown here is derived from an EMBL/GenBank/DDBJ whole genome shotgun (WGS) entry which is preliminary data.</text>
</comment>
<evidence type="ECO:0000313" key="1">
    <source>
        <dbReference type="EMBL" id="GLD73007.1"/>
    </source>
</evidence>
<dbReference type="Gene3D" id="2.60.40.10">
    <property type="entry name" value="Immunoglobulins"/>
    <property type="match status" value="1"/>
</dbReference>
<dbReference type="AlphaFoldDB" id="A0AAD3RLK1"/>
<sequence>MKRTSMKSSCIIDRAYRTDSGGYWCETKEGERSNTVNITVTDAADAADNLSLCLQTNHSRDPQTEEDESSHQPLYSAVNVTKTPQALQPAESGLSSSTVTLNASADSGLTEEGIIYSAVQVKLMVTLASS</sequence>
<protein>
    <submittedName>
        <fullName evidence="1">Uncharacterized protein</fullName>
    </submittedName>
</protein>
<dbReference type="Proteomes" id="UP001279410">
    <property type="component" value="Unassembled WGS sequence"/>
</dbReference>
<keyword evidence="2" id="KW-1185">Reference proteome</keyword>
<dbReference type="InterPro" id="IPR013783">
    <property type="entry name" value="Ig-like_fold"/>
</dbReference>
<gene>
    <name evidence="1" type="ORF">AKAME5_002433200</name>
</gene>
<organism evidence="1 2">
    <name type="scientific">Lates japonicus</name>
    <name type="common">Japanese lates</name>
    <dbReference type="NCBI Taxonomy" id="270547"/>
    <lineage>
        <taxon>Eukaryota</taxon>
        <taxon>Metazoa</taxon>
        <taxon>Chordata</taxon>
        <taxon>Craniata</taxon>
        <taxon>Vertebrata</taxon>
        <taxon>Euteleostomi</taxon>
        <taxon>Actinopterygii</taxon>
        <taxon>Neopterygii</taxon>
        <taxon>Teleostei</taxon>
        <taxon>Neoteleostei</taxon>
        <taxon>Acanthomorphata</taxon>
        <taxon>Carangaria</taxon>
        <taxon>Carangaria incertae sedis</taxon>
        <taxon>Centropomidae</taxon>
        <taxon>Lates</taxon>
    </lineage>
</organism>
<reference evidence="1" key="1">
    <citation type="submission" date="2022-08" db="EMBL/GenBank/DDBJ databases">
        <title>Genome sequencing of akame (Lates japonicus).</title>
        <authorList>
            <person name="Hashiguchi Y."/>
            <person name="Takahashi H."/>
        </authorList>
    </citation>
    <scope>NUCLEOTIDE SEQUENCE</scope>
    <source>
        <strain evidence="1">Kochi</strain>
    </source>
</reference>
<name>A0AAD3RLK1_LATJO</name>
<evidence type="ECO:0000313" key="2">
    <source>
        <dbReference type="Proteomes" id="UP001279410"/>
    </source>
</evidence>
<accession>A0AAD3RLK1</accession>
<dbReference type="EMBL" id="BRZM01001354">
    <property type="protein sequence ID" value="GLD73007.1"/>
    <property type="molecule type" value="Genomic_DNA"/>
</dbReference>